<sequence length="303" mass="32673">MDFPTKQGLFFCSALLFFTILASFPSVITAEDYTALVYKGCANQKFQDSNGIYTQNLKSLFNSLVSSAQQQKTFFTTTSGDSTNAIMGLYQCRGDLSTADCATCVTKLPSLAQKYCGKAIAGRVQLSGCYLRYELSGFKQVSGTQLLYKICGSSRSSGSAEFEQKRDSAFDKLEGGIKNGSVLFYTGSYESVYVLGQCEGDLSNSDCGDCVKTATEQADSECGDSVSGQIYLHKCYISYSYYANGVPTLTSSSGTVGSNHHTTQKTVAIVVGGVAAVGFVFVCLMFIKSLLKKKRGAKHGDYY</sequence>
<feature type="transmembrane region" description="Helical" evidence="14">
    <location>
        <begin position="267"/>
        <end position="287"/>
    </location>
</feature>
<dbReference type="GO" id="GO:0010497">
    <property type="term" value="P:plasmodesmata-mediated intercellular transport"/>
    <property type="evidence" value="ECO:0007669"/>
    <property type="project" value="UniProtKB-ARBA"/>
</dbReference>
<keyword evidence="5 14" id="KW-0812">Transmembrane</keyword>
<dbReference type="PANTHER" id="PTHR32080:SF36">
    <property type="entry name" value="PLASMODESMATA-LOCATED PROTEIN 1"/>
    <property type="match status" value="1"/>
</dbReference>
<dbReference type="STRING" id="74649.A0A2P6PUW5"/>
<dbReference type="GO" id="GO:0009506">
    <property type="term" value="C:plasmodesma"/>
    <property type="evidence" value="ECO:0007669"/>
    <property type="project" value="UniProtKB-SubCell"/>
</dbReference>
<dbReference type="InterPro" id="IPR038408">
    <property type="entry name" value="GNK2_sf"/>
</dbReference>
<feature type="domain" description="Gnk2-homologous" evidence="16">
    <location>
        <begin position="144"/>
        <end position="244"/>
    </location>
</feature>
<dbReference type="CDD" id="cd23509">
    <property type="entry name" value="Gnk2-like"/>
    <property type="match status" value="2"/>
</dbReference>
<evidence type="ECO:0000313" key="17">
    <source>
        <dbReference type="EMBL" id="PRQ25721.1"/>
    </source>
</evidence>
<evidence type="ECO:0000256" key="13">
    <source>
        <dbReference type="ARBA" id="ARBA00038393"/>
    </source>
</evidence>
<dbReference type="FunFam" id="3.30.430.20:FF:000001">
    <property type="entry name" value="cysteine-rich repeat secretory protein 3"/>
    <property type="match status" value="1"/>
</dbReference>
<evidence type="ECO:0000256" key="11">
    <source>
        <dbReference type="ARBA" id="ARBA00023157"/>
    </source>
</evidence>
<dbReference type="OMA" id="IFKGCAN"/>
<comment type="caution">
    <text evidence="17">The sequence shown here is derived from an EMBL/GenBank/DDBJ whole genome shotgun (WGS) entry which is preliminary data.</text>
</comment>
<evidence type="ECO:0000313" key="18">
    <source>
        <dbReference type="Proteomes" id="UP000238479"/>
    </source>
</evidence>
<feature type="signal peptide" evidence="15">
    <location>
        <begin position="1"/>
        <end position="30"/>
    </location>
</feature>
<dbReference type="OrthoDB" id="1926347at2759"/>
<dbReference type="Gramene" id="PRQ25721">
    <property type="protein sequence ID" value="PRQ25721"/>
    <property type="gene ID" value="RchiOBHm_Chr6g0286761"/>
</dbReference>
<protein>
    <submittedName>
        <fullName evidence="17">Putative Gnk2-like domain-containing protein</fullName>
    </submittedName>
</protein>
<evidence type="ECO:0000256" key="7">
    <source>
        <dbReference type="ARBA" id="ARBA00022737"/>
    </source>
</evidence>
<evidence type="ECO:0000256" key="4">
    <source>
        <dbReference type="ARBA" id="ARBA00022581"/>
    </source>
</evidence>
<keyword evidence="6 15" id="KW-0732">Signal</keyword>
<keyword evidence="18" id="KW-1185">Reference proteome</keyword>
<dbReference type="AlphaFoldDB" id="A0A2P6PUW5"/>
<keyword evidence="7" id="KW-0677">Repeat</keyword>
<evidence type="ECO:0000256" key="5">
    <source>
        <dbReference type="ARBA" id="ARBA00022692"/>
    </source>
</evidence>
<comment type="subcellular location">
    <subcellularLocation>
        <location evidence="12">Cell junction</location>
        <location evidence="12">Plasmodesma</location>
    </subcellularLocation>
    <subcellularLocation>
        <location evidence="1">Cell membrane</location>
        <topology evidence="1">Single-pass type I membrane protein</topology>
    </subcellularLocation>
</comment>
<keyword evidence="10 14" id="KW-0472">Membrane</keyword>
<feature type="domain" description="Gnk2-homologous" evidence="16">
    <location>
        <begin position="34"/>
        <end position="138"/>
    </location>
</feature>
<keyword evidence="11" id="KW-1015">Disulfide bond</keyword>
<reference evidence="17 18" key="1">
    <citation type="journal article" date="2018" name="Nat. Genet.">
        <title>The Rosa genome provides new insights in the design of modern roses.</title>
        <authorList>
            <person name="Bendahmane M."/>
        </authorList>
    </citation>
    <scope>NUCLEOTIDE SEQUENCE [LARGE SCALE GENOMIC DNA]</scope>
    <source>
        <strain evidence="18">cv. Old Blush</strain>
    </source>
</reference>
<name>A0A2P6PUW5_ROSCH</name>
<dbReference type="Proteomes" id="UP000238479">
    <property type="component" value="Chromosome 6"/>
</dbReference>
<dbReference type="PANTHER" id="PTHR32080">
    <property type="entry name" value="ANTIFUNGAL PROTEIN GINKBILOBIN-2-LIKE"/>
    <property type="match status" value="1"/>
</dbReference>
<accession>A0A2P6PUW5</accession>
<keyword evidence="3" id="KW-1003">Cell membrane</keyword>
<dbReference type="Gene3D" id="3.30.430.20">
    <property type="entry name" value="Gnk2 domain, C-X8-C-X2-C motif"/>
    <property type="match status" value="2"/>
</dbReference>
<proteinExistence type="inferred from homology"/>
<dbReference type="InterPro" id="IPR051378">
    <property type="entry name" value="Cell2Cell_Antifungal"/>
</dbReference>
<evidence type="ECO:0000256" key="1">
    <source>
        <dbReference type="ARBA" id="ARBA00004251"/>
    </source>
</evidence>
<dbReference type="InterPro" id="IPR002902">
    <property type="entry name" value="GNK2"/>
</dbReference>
<evidence type="ECO:0000256" key="12">
    <source>
        <dbReference type="ARBA" id="ARBA00024184"/>
    </source>
</evidence>
<gene>
    <name evidence="17" type="ORF">RchiOBHm_Chr6g0286761</name>
</gene>
<feature type="chain" id="PRO_5015201923" evidence="15">
    <location>
        <begin position="31"/>
        <end position="303"/>
    </location>
</feature>
<evidence type="ECO:0000256" key="15">
    <source>
        <dbReference type="SAM" id="SignalP"/>
    </source>
</evidence>
<evidence type="ECO:0000259" key="16">
    <source>
        <dbReference type="PROSITE" id="PS51473"/>
    </source>
</evidence>
<dbReference type="Pfam" id="PF01657">
    <property type="entry name" value="Stress-antifung"/>
    <property type="match status" value="2"/>
</dbReference>
<dbReference type="PROSITE" id="PS51473">
    <property type="entry name" value="GNK2"/>
    <property type="match status" value="2"/>
</dbReference>
<evidence type="ECO:0000256" key="3">
    <source>
        <dbReference type="ARBA" id="ARBA00022475"/>
    </source>
</evidence>
<dbReference type="EMBL" id="PDCK01000044">
    <property type="protein sequence ID" value="PRQ25721.1"/>
    <property type="molecule type" value="Genomic_DNA"/>
</dbReference>
<dbReference type="GO" id="GO:0005886">
    <property type="term" value="C:plasma membrane"/>
    <property type="evidence" value="ECO:0007669"/>
    <property type="project" value="UniProtKB-SubCell"/>
</dbReference>
<evidence type="ECO:0000256" key="6">
    <source>
        <dbReference type="ARBA" id="ARBA00022729"/>
    </source>
</evidence>
<keyword evidence="4" id="KW-0945">Host-virus interaction</keyword>
<evidence type="ECO:0000256" key="8">
    <source>
        <dbReference type="ARBA" id="ARBA00022949"/>
    </source>
</evidence>
<dbReference type="GO" id="GO:0046739">
    <property type="term" value="P:transport of virus in multicellular host"/>
    <property type="evidence" value="ECO:0007669"/>
    <property type="project" value="TreeGrafter"/>
</dbReference>
<keyword evidence="2" id="KW-0813">Transport</keyword>
<dbReference type="FunFam" id="3.30.430.20:FF:000008">
    <property type="entry name" value="cysteine-rich repeat secretory protein 3"/>
    <property type="match status" value="1"/>
</dbReference>
<evidence type="ECO:0000256" key="14">
    <source>
        <dbReference type="SAM" id="Phobius"/>
    </source>
</evidence>
<evidence type="ECO:0000256" key="2">
    <source>
        <dbReference type="ARBA" id="ARBA00022448"/>
    </source>
</evidence>
<evidence type="ECO:0000256" key="9">
    <source>
        <dbReference type="ARBA" id="ARBA00022989"/>
    </source>
</evidence>
<keyword evidence="8" id="KW-0965">Cell junction</keyword>
<organism evidence="17 18">
    <name type="scientific">Rosa chinensis</name>
    <name type="common">China rose</name>
    <dbReference type="NCBI Taxonomy" id="74649"/>
    <lineage>
        <taxon>Eukaryota</taxon>
        <taxon>Viridiplantae</taxon>
        <taxon>Streptophyta</taxon>
        <taxon>Embryophyta</taxon>
        <taxon>Tracheophyta</taxon>
        <taxon>Spermatophyta</taxon>
        <taxon>Magnoliopsida</taxon>
        <taxon>eudicotyledons</taxon>
        <taxon>Gunneridae</taxon>
        <taxon>Pentapetalae</taxon>
        <taxon>rosids</taxon>
        <taxon>fabids</taxon>
        <taxon>Rosales</taxon>
        <taxon>Rosaceae</taxon>
        <taxon>Rosoideae</taxon>
        <taxon>Rosoideae incertae sedis</taxon>
        <taxon>Rosa</taxon>
    </lineage>
</organism>
<keyword evidence="9 14" id="KW-1133">Transmembrane helix</keyword>
<comment type="similarity">
    <text evidence="13">Belongs to the cysteine-rich repeat secretory protein family. Plasmodesmata-located proteins (PDLD) subfamily.</text>
</comment>
<evidence type="ECO:0000256" key="10">
    <source>
        <dbReference type="ARBA" id="ARBA00023136"/>
    </source>
</evidence>